<feature type="compositionally biased region" description="Acidic residues" evidence="1">
    <location>
        <begin position="158"/>
        <end position="171"/>
    </location>
</feature>
<evidence type="ECO:0000313" key="3">
    <source>
        <dbReference type="EMBL" id="GIQ92757.1"/>
    </source>
</evidence>
<protein>
    <recommendedName>
        <fullName evidence="2">HAT C-terminal dimerisation domain-containing protein</fullName>
    </recommendedName>
</protein>
<feature type="non-terminal residue" evidence="3">
    <location>
        <position position="171"/>
    </location>
</feature>
<dbReference type="Proteomes" id="UP000265618">
    <property type="component" value="Unassembled WGS sequence"/>
</dbReference>
<dbReference type="EMBL" id="BDIP01010467">
    <property type="protein sequence ID" value="GIQ92757.1"/>
    <property type="molecule type" value="Genomic_DNA"/>
</dbReference>
<proteinExistence type="predicted"/>
<feature type="region of interest" description="Disordered" evidence="1">
    <location>
        <begin position="147"/>
        <end position="171"/>
    </location>
</feature>
<accession>A0A9K3GRF9</accession>
<evidence type="ECO:0000313" key="4">
    <source>
        <dbReference type="Proteomes" id="UP000265618"/>
    </source>
</evidence>
<dbReference type="GO" id="GO:0046983">
    <property type="term" value="F:protein dimerization activity"/>
    <property type="evidence" value="ECO:0007669"/>
    <property type="project" value="InterPro"/>
</dbReference>
<dbReference type="OrthoDB" id="5103at2759"/>
<dbReference type="AlphaFoldDB" id="A0A9K3GRF9"/>
<evidence type="ECO:0000256" key="1">
    <source>
        <dbReference type="SAM" id="MobiDB-lite"/>
    </source>
</evidence>
<evidence type="ECO:0000259" key="2">
    <source>
        <dbReference type="Pfam" id="PF05699"/>
    </source>
</evidence>
<sequence length="171" mass="18666">MFVPDHLLGDTTRPAPEALNGMYNMLYKYAQALHSAQKLPCDLPRLSTDLGALLGTGIVEVENVESITDSLSYWGAHRANHPELYELATTILSLPASEASVERSFSHQGFIVSKLRTCLAPTLVQGLMSLRLNVGVPFAQANKKKKAAKRAERGADVEVSEEEYCSDSDDS</sequence>
<name>A0A9K3GRF9_9EUKA</name>
<dbReference type="SUPFAM" id="SSF53098">
    <property type="entry name" value="Ribonuclease H-like"/>
    <property type="match status" value="1"/>
</dbReference>
<dbReference type="InterPro" id="IPR008906">
    <property type="entry name" value="HATC_C_dom"/>
</dbReference>
<feature type="domain" description="HAT C-terminal dimerisation" evidence="2">
    <location>
        <begin position="66"/>
        <end position="133"/>
    </location>
</feature>
<dbReference type="Pfam" id="PF05699">
    <property type="entry name" value="Dimer_Tnp_hAT"/>
    <property type="match status" value="1"/>
</dbReference>
<organism evidence="3 4">
    <name type="scientific">Kipferlia bialata</name>
    <dbReference type="NCBI Taxonomy" id="797122"/>
    <lineage>
        <taxon>Eukaryota</taxon>
        <taxon>Metamonada</taxon>
        <taxon>Carpediemonas-like organisms</taxon>
        <taxon>Kipferlia</taxon>
    </lineage>
</organism>
<comment type="caution">
    <text evidence="3">The sequence shown here is derived from an EMBL/GenBank/DDBJ whole genome shotgun (WGS) entry which is preliminary data.</text>
</comment>
<dbReference type="InterPro" id="IPR012337">
    <property type="entry name" value="RNaseH-like_sf"/>
</dbReference>
<gene>
    <name evidence="3" type="ORF">KIPB_016712</name>
</gene>
<reference evidence="3 4" key="1">
    <citation type="journal article" date="2018" name="PLoS ONE">
        <title>The draft genome of Kipferlia bialata reveals reductive genome evolution in fornicate parasites.</title>
        <authorList>
            <person name="Tanifuji G."/>
            <person name="Takabayashi S."/>
            <person name="Kume K."/>
            <person name="Takagi M."/>
            <person name="Nakayama T."/>
            <person name="Kamikawa R."/>
            <person name="Inagaki Y."/>
            <person name="Hashimoto T."/>
        </authorList>
    </citation>
    <scope>NUCLEOTIDE SEQUENCE [LARGE SCALE GENOMIC DNA]</scope>
    <source>
        <strain evidence="3">NY0173</strain>
    </source>
</reference>
<keyword evidence="4" id="KW-1185">Reference proteome</keyword>